<evidence type="ECO:0000313" key="9">
    <source>
        <dbReference type="Proteomes" id="UP001058974"/>
    </source>
</evidence>
<evidence type="ECO:0000256" key="5">
    <source>
        <dbReference type="ARBA" id="ARBA00022967"/>
    </source>
</evidence>
<keyword evidence="4" id="KW-0067">ATP-binding</keyword>
<organism evidence="8 9">
    <name type="scientific">Pisum sativum</name>
    <name type="common">Garden pea</name>
    <name type="synonym">Lathyrus oleraceus</name>
    <dbReference type="NCBI Taxonomy" id="3888"/>
    <lineage>
        <taxon>Eukaryota</taxon>
        <taxon>Viridiplantae</taxon>
        <taxon>Streptophyta</taxon>
        <taxon>Embryophyta</taxon>
        <taxon>Tracheophyta</taxon>
        <taxon>Spermatophyta</taxon>
        <taxon>Magnoliopsida</taxon>
        <taxon>eudicotyledons</taxon>
        <taxon>Gunneridae</taxon>
        <taxon>Pentapetalae</taxon>
        <taxon>rosids</taxon>
        <taxon>fabids</taxon>
        <taxon>Fabales</taxon>
        <taxon>Fabaceae</taxon>
        <taxon>Papilionoideae</taxon>
        <taxon>50 kb inversion clade</taxon>
        <taxon>NPAAA clade</taxon>
        <taxon>Hologalegina</taxon>
        <taxon>IRL clade</taxon>
        <taxon>Fabeae</taxon>
        <taxon>Lathyrus</taxon>
    </lineage>
</organism>
<dbReference type="Gene3D" id="3.30.200.20">
    <property type="entry name" value="Phosphorylase Kinase, domain 1"/>
    <property type="match status" value="1"/>
</dbReference>
<dbReference type="GO" id="GO:0045332">
    <property type="term" value="P:phospholipid translocation"/>
    <property type="evidence" value="ECO:0007669"/>
    <property type="project" value="TreeGrafter"/>
</dbReference>
<accession>A0A9D4VU88</accession>
<keyword evidence="2" id="KW-0812">Transmembrane</keyword>
<dbReference type="Proteomes" id="UP001058974">
    <property type="component" value="Chromosome 7"/>
</dbReference>
<evidence type="ECO:0000256" key="4">
    <source>
        <dbReference type="ARBA" id="ARBA00022840"/>
    </source>
</evidence>
<keyword evidence="5" id="KW-1278">Translocase</keyword>
<comment type="caution">
    <text evidence="8">The sequence shown here is derived from an EMBL/GenBank/DDBJ whole genome shotgun (WGS) entry which is preliminary data.</text>
</comment>
<dbReference type="SUPFAM" id="SSF56784">
    <property type="entry name" value="HAD-like"/>
    <property type="match status" value="1"/>
</dbReference>
<proteinExistence type="predicted"/>
<dbReference type="PANTHER" id="PTHR24092:SF148">
    <property type="entry name" value="PHOSPHOLIPID-TRANSPORTING ATPASE"/>
    <property type="match status" value="1"/>
</dbReference>
<dbReference type="GO" id="GO:0140326">
    <property type="term" value="F:ATPase-coupled intramembrane lipid transporter activity"/>
    <property type="evidence" value="ECO:0007669"/>
    <property type="project" value="TreeGrafter"/>
</dbReference>
<sequence length="249" mass="27681">MHKTINTTSNMHIKLGEGGFGSVYKGILSNGMAIAVRDCRTQNKPPAVSQSGLPNAPEGQQAFYRTQDPGTYTHPVLETAVIETLTAYGHFGDAVHLDTTCRANQYRVSFALFTGVNSHDTFDDTEVNNISLKISDSLGDLTKSPTTRSSHVYDGSVSPNDVMDERSLVFQIMIPISLYFTMELVSLGQSYFMIEDMDMYDPSSGSRFQCGSLNINEDLGQIRYVFSDKTGTLTENKMEEELWELLGYY</sequence>
<dbReference type="InterPro" id="IPR036412">
    <property type="entry name" value="HAD-like_sf"/>
</dbReference>
<evidence type="ECO:0000256" key="3">
    <source>
        <dbReference type="ARBA" id="ARBA00022741"/>
    </source>
</evidence>
<dbReference type="GO" id="GO:0005886">
    <property type="term" value="C:plasma membrane"/>
    <property type="evidence" value="ECO:0007669"/>
    <property type="project" value="TreeGrafter"/>
</dbReference>
<dbReference type="PROSITE" id="PS00154">
    <property type="entry name" value="ATPASE_E1_E2"/>
    <property type="match status" value="1"/>
</dbReference>
<dbReference type="GO" id="GO:0005524">
    <property type="term" value="F:ATP binding"/>
    <property type="evidence" value="ECO:0007669"/>
    <property type="project" value="UniProtKB-KW"/>
</dbReference>
<keyword evidence="3" id="KW-0547">Nucleotide-binding</keyword>
<gene>
    <name evidence="8" type="ORF">KIW84_075200</name>
</gene>
<dbReference type="InterPro" id="IPR018303">
    <property type="entry name" value="ATPase_P-typ_P_site"/>
</dbReference>
<keyword evidence="6" id="KW-1133">Transmembrane helix</keyword>
<dbReference type="PANTHER" id="PTHR24092">
    <property type="entry name" value="PROBABLE PHOSPHOLIPID-TRANSPORTING ATPASE"/>
    <property type="match status" value="1"/>
</dbReference>
<dbReference type="Gramene" id="Psat07G0520000-T1">
    <property type="protein sequence ID" value="KAI5389802.1"/>
    <property type="gene ID" value="KIW84_075200"/>
</dbReference>
<dbReference type="FunFam" id="3.40.50.1000:FF:000001">
    <property type="entry name" value="Phospholipid-transporting ATPase IC"/>
    <property type="match status" value="1"/>
</dbReference>
<dbReference type="AlphaFoldDB" id="A0A9D4VU88"/>
<evidence type="ECO:0000256" key="7">
    <source>
        <dbReference type="ARBA" id="ARBA00023136"/>
    </source>
</evidence>
<dbReference type="EMBL" id="JAMSHJ010000007">
    <property type="protein sequence ID" value="KAI5389802.1"/>
    <property type="molecule type" value="Genomic_DNA"/>
</dbReference>
<protein>
    <submittedName>
        <fullName evidence="8">Uncharacterized protein</fullName>
    </submittedName>
</protein>
<evidence type="ECO:0000256" key="2">
    <source>
        <dbReference type="ARBA" id="ARBA00022692"/>
    </source>
</evidence>
<keyword evidence="7" id="KW-0472">Membrane</keyword>
<name>A0A9D4VU88_PEA</name>
<evidence type="ECO:0000256" key="6">
    <source>
        <dbReference type="ARBA" id="ARBA00022989"/>
    </source>
</evidence>
<reference evidence="8 9" key="1">
    <citation type="journal article" date="2022" name="Nat. Genet.">
        <title>Improved pea reference genome and pan-genome highlight genomic features and evolutionary characteristics.</title>
        <authorList>
            <person name="Yang T."/>
            <person name="Liu R."/>
            <person name="Luo Y."/>
            <person name="Hu S."/>
            <person name="Wang D."/>
            <person name="Wang C."/>
            <person name="Pandey M.K."/>
            <person name="Ge S."/>
            <person name="Xu Q."/>
            <person name="Li N."/>
            <person name="Li G."/>
            <person name="Huang Y."/>
            <person name="Saxena R.K."/>
            <person name="Ji Y."/>
            <person name="Li M."/>
            <person name="Yan X."/>
            <person name="He Y."/>
            <person name="Liu Y."/>
            <person name="Wang X."/>
            <person name="Xiang C."/>
            <person name="Varshney R.K."/>
            <person name="Ding H."/>
            <person name="Gao S."/>
            <person name="Zong X."/>
        </authorList>
    </citation>
    <scope>NUCLEOTIDE SEQUENCE [LARGE SCALE GENOMIC DNA]</scope>
    <source>
        <strain evidence="8 9">cv. Zhongwan 6</strain>
    </source>
</reference>
<evidence type="ECO:0000313" key="8">
    <source>
        <dbReference type="EMBL" id="KAI5389802.1"/>
    </source>
</evidence>
<evidence type="ECO:0000256" key="1">
    <source>
        <dbReference type="ARBA" id="ARBA00004141"/>
    </source>
</evidence>
<keyword evidence="9" id="KW-1185">Reference proteome</keyword>
<comment type="subcellular location">
    <subcellularLocation>
        <location evidence="1">Membrane</location>
        <topology evidence="1">Multi-pass membrane protein</topology>
    </subcellularLocation>
</comment>